<dbReference type="InterPro" id="IPR036188">
    <property type="entry name" value="FAD/NAD-bd_sf"/>
</dbReference>
<dbReference type="EMBL" id="LBNE01000015">
    <property type="protein sequence ID" value="KKO70470.1"/>
    <property type="molecule type" value="Genomic_DNA"/>
</dbReference>
<gene>
    <name evidence="6" type="ORF">AAV32_16550</name>
</gene>
<proteinExistence type="inferred from homology"/>
<dbReference type="PANTHER" id="PTHR13847">
    <property type="entry name" value="SARCOSINE DEHYDROGENASE-RELATED"/>
    <property type="match status" value="1"/>
</dbReference>
<dbReference type="SUPFAM" id="SSF51971">
    <property type="entry name" value="Nucleotide-binding domain"/>
    <property type="match status" value="1"/>
</dbReference>
<dbReference type="GO" id="GO:0016491">
    <property type="term" value="F:oxidoreductase activity"/>
    <property type="evidence" value="ECO:0007669"/>
    <property type="project" value="UniProtKB-KW"/>
</dbReference>
<evidence type="ECO:0000313" key="6">
    <source>
        <dbReference type="EMBL" id="KKO70470.1"/>
    </source>
</evidence>
<feature type="domain" description="FAD dependent oxidoreductase" evidence="5">
    <location>
        <begin position="15"/>
        <end position="374"/>
    </location>
</feature>
<keyword evidence="4" id="KW-0560">Oxidoreductase</keyword>
<reference evidence="6 7" key="1">
    <citation type="submission" date="2015-04" db="EMBL/GenBank/DDBJ databases">
        <title>Genome sequence of Kerstersia gyiorum CG1.</title>
        <authorList>
            <person name="Greninger A.L."/>
            <person name="Kozyreva V."/>
            <person name="Chaturvedi V."/>
        </authorList>
    </citation>
    <scope>NUCLEOTIDE SEQUENCE [LARGE SCALE GENOMIC DNA]</scope>
    <source>
        <strain evidence="6 7">CG1</strain>
    </source>
</reference>
<evidence type="ECO:0000256" key="3">
    <source>
        <dbReference type="ARBA" id="ARBA00022630"/>
    </source>
</evidence>
<comment type="caution">
    <text evidence="6">The sequence shown here is derived from an EMBL/GenBank/DDBJ whole genome shotgun (WGS) entry which is preliminary data.</text>
</comment>
<evidence type="ECO:0000256" key="1">
    <source>
        <dbReference type="ARBA" id="ARBA00001974"/>
    </source>
</evidence>
<comment type="cofactor">
    <cofactor evidence="1">
        <name>FAD</name>
        <dbReference type="ChEBI" id="CHEBI:57692"/>
    </cofactor>
</comment>
<dbReference type="InterPro" id="IPR017741">
    <property type="entry name" value="FAD-dependent_OxRdtase_HpnW"/>
</dbReference>
<dbReference type="STRING" id="206506.AAV32_16550"/>
<dbReference type="PATRIC" id="fig|206506.3.peg.3525"/>
<dbReference type="Gene3D" id="3.50.50.60">
    <property type="entry name" value="FAD/NAD(P)-binding domain"/>
    <property type="match status" value="1"/>
</dbReference>
<dbReference type="GO" id="GO:0005737">
    <property type="term" value="C:cytoplasm"/>
    <property type="evidence" value="ECO:0007669"/>
    <property type="project" value="TreeGrafter"/>
</dbReference>
<name>A0A171KNK3_9BURK</name>
<accession>A0A171KNK3</accession>
<keyword evidence="3" id="KW-0285">Flavoprotein</keyword>
<dbReference type="NCBIfam" id="TIGR03364">
    <property type="entry name" value="HpnW_proposed"/>
    <property type="match status" value="1"/>
</dbReference>
<comment type="similarity">
    <text evidence="2">Belongs to the DadA oxidoreductase family.</text>
</comment>
<dbReference type="InterPro" id="IPR006076">
    <property type="entry name" value="FAD-dep_OxRdtase"/>
</dbReference>
<sequence length="380" mass="40570">MGVCMGDATQDTGFDLVVVGAGIVGLAAAYAARCQGLRVAVVERQARSVGASVRNFGFVTVTGQRAGEHWRRALRTREVWGEVAPRAGIAVLQHGLCVLAQRPEAMAVLEAFATTEMGQACELLTAAGTAQRYPFLGQGVGALYSPHECRVESREAIPLLARWLQEDMGVVFYWNTAVQGIDLPVIDTSRGRLRARCCIVCPGHDLNSLFPEETARAKARLCTLQMLRVKPVQPLALPAPVMSDLSLVRYEGYAALPQAQALHARLLQERPEHLRQGVHLIAVQSADGSLVVGDSHVYDGAEAPFAHAATDELILQELQRVLPMPGLQVLERWTGTYASADDVVFKSSPAPGVAVGIVTGGTGASTGFAFAEELLALALA</sequence>
<dbReference type="AlphaFoldDB" id="A0A171KNK3"/>
<dbReference type="Proteomes" id="UP000078084">
    <property type="component" value="Unassembled WGS sequence"/>
</dbReference>
<organism evidence="6 7">
    <name type="scientific">Kerstersia gyiorum</name>
    <dbReference type="NCBI Taxonomy" id="206506"/>
    <lineage>
        <taxon>Bacteria</taxon>
        <taxon>Pseudomonadati</taxon>
        <taxon>Pseudomonadota</taxon>
        <taxon>Betaproteobacteria</taxon>
        <taxon>Burkholderiales</taxon>
        <taxon>Alcaligenaceae</taxon>
        <taxon>Kerstersia</taxon>
    </lineage>
</organism>
<evidence type="ECO:0000256" key="2">
    <source>
        <dbReference type="ARBA" id="ARBA00009410"/>
    </source>
</evidence>
<evidence type="ECO:0000313" key="7">
    <source>
        <dbReference type="Proteomes" id="UP000078084"/>
    </source>
</evidence>
<dbReference type="Gene3D" id="3.30.9.10">
    <property type="entry name" value="D-Amino Acid Oxidase, subunit A, domain 2"/>
    <property type="match status" value="1"/>
</dbReference>
<protein>
    <submittedName>
        <fullName evidence="6">FAD-dependent oxidoreductase</fullName>
    </submittedName>
</protein>
<dbReference type="Pfam" id="PF01266">
    <property type="entry name" value="DAO"/>
    <property type="match status" value="1"/>
</dbReference>
<dbReference type="PANTHER" id="PTHR13847:SF286">
    <property type="entry name" value="D-AMINO ACID DEHYDROGENASE"/>
    <property type="match status" value="1"/>
</dbReference>
<evidence type="ECO:0000259" key="5">
    <source>
        <dbReference type="Pfam" id="PF01266"/>
    </source>
</evidence>
<keyword evidence="7" id="KW-1185">Reference proteome</keyword>
<evidence type="ECO:0000256" key="4">
    <source>
        <dbReference type="ARBA" id="ARBA00023002"/>
    </source>
</evidence>